<keyword evidence="1" id="KW-0732">Signal</keyword>
<reference evidence="2" key="1">
    <citation type="submission" date="2020-10" db="EMBL/GenBank/DDBJ databases">
        <authorList>
            <person name="Castelo-Branco R."/>
            <person name="Eusebio N."/>
            <person name="Adriana R."/>
            <person name="Vieira A."/>
            <person name="Brugerolle De Fraissinette N."/>
            <person name="Rezende De Castro R."/>
            <person name="Schneider M.P."/>
            <person name="Vasconcelos V."/>
            <person name="Leao P.N."/>
        </authorList>
    </citation>
    <scope>NUCLEOTIDE SEQUENCE</scope>
    <source>
        <strain evidence="2">LEGE 12446</strain>
    </source>
</reference>
<dbReference type="RefSeq" id="WP_193923862.1">
    <property type="nucleotide sequence ID" value="NZ_JADEXS020000001.1"/>
</dbReference>
<dbReference type="AlphaFoldDB" id="A0A8J7AJQ7"/>
<feature type="chain" id="PRO_5035160127" evidence="1">
    <location>
        <begin position="22"/>
        <end position="637"/>
    </location>
</feature>
<dbReference type="InterPro" id="IPR045926">
    <property type="entry name" value="DUF6345"/>
</dbReference>
<gene>
    <name evidence="2" type="ORF">IQ276_32570</name>
</gene>
<evidence type="ECO:0000256" key="1">
    <source>
        <dbReference type="SAM" id="SignalP"/>
    </source>
</evidence>
<name>A0A8J7AJQ7_DESMC</name>
<feature type="signal peptide" evidence="1">
    <location>
        <begin position="1"/>
        <end position="21"/>
    </location>
</feature>
<keyword evidence="3" id="KW-1185">Reference proteome</keyword>
<dbReference type="Proteomes" id="UP000622533">
    <property type="component" value="Unassembled WGS sequence"/>
</dbReference>
<dbReference type="Pfam" id="PF19872">
    <property type="entry name" value="DUF6345"/>
    <property type="match status" value="1"/>
</dbReference>
<proteinExistence type="predicted"/>
<dbReference type="EMBL" id="JADEXS010000748">
    <property type="protein sequence ID" value="MBE9026977.1"/>
    <property type="molecule type" value="Genomic_DNA"/>
</dbReference>
<sequence length="637" mass="68397">MKRFISLSIAAAFLSTSPSLAQTTPITKAPKKAEQTLAQNTLPSQLPIYNVTQSGASEQSAKALADFLGLRASPIGKNGILRYLDPEKFQKIPTKSIVTKVGEPDEDGQKTVAEGIDFTALKNTRILDNEKALARTKEALQKAGLVLIGGNASIGHSNFEAISVKGEKVVSTPLDTQVNYSFVLNRLKLVGPGAKVKFVFNGEGTVTQLFYAQRTLQQGKTVGIISQADADKLATTAYQKQGALGRLQLKSELVYYAPSLELVNAKQILPHYLYSGTASVKGQQVVLRQILIPAVPNSAPKVEIAASSQDSTISAKANVSGGTGPYTYVWSSSTTALDPKLAQSGASIQYKVERRQKGLVAPEIVSVTVTDANGLSVQASQTVQVTTASVVPTLPELTSLKSLGRVDVGIEWIGVSQGLGGSAGNAGGFVTRFSAEGIPVQFKFGDFSAWERDFKESTLGGNDRNYVDDVDLVFYTGHANGNGFTFSSSQDDGFLDIPSEGRWGDRDLEWIILAACGPLQAVEGGVSISRLFPAFKGLHILNGYSTVSNDNTDEGRLFANYILRSPFLWWFNPLKIREAWAQTAVDVQPSSVYYGFMGVYGSGGVSSYNDYFWGKGSVSPDLRGSNIYGFWIVRAPS</sequence>
<organism evidence="2 3">
    <name type="scientific">Desmonostoc muscorum LEGE 12446</name>
    <dbReference type="NCBI Taxonomy" id="1828758"/>
    <lineage>
        <taxon>Bacteria</taxon>
        <taxon>Bacillati</taxon>
        <taxon>Cyanobacteriota</taxon>
        <taxon>Cyanophyceae</taxon>
        <taxon>Nostocales</taxon>
        <taxon>Nostocaceae</taxon>
        <taxon>Desmonostoc</taxon>
    </lineage>
</organism>
<comment type="caution">
    <text evidence="2">The sequence shown here is derived from an EMBL/GenBank/DDBJ whole genome shotgun (WGS) entry which is preliminary data.</text>
</comment>
<evidence type="ECO:0000313" key="3">
    <source>
        <dbReference type="Proteomes" id="UP000622533"/>
    </source>
</evidence>
<evidence type="ECO:0000313" key="2">
    <source>
        <dbReference type="EMBL" id="MBE9026977.1"/>
    </source>
</evidence>
<accession>A0A8J7AJQ7</accession>
<protein>
    <submittedName>
        <fullName evidence="2">SprB repeat-containing protein</fullName>
    </submittedName>
</protein>